<comment type="caution">
    <text evidence="3">The sequence shown here is derived from an EMBL/GenBank/DDBJ whole genome shotgun (WGS) entry which is preliminary data.</text>
</comment>
<evidence type="ECO:0000313" key="3">
    <source>
        <dbReference type="EMBL" id="TDE15982.1"/>
    </source>
</evidence>
<organism evidence="3 4">
    <name type="scientific">Jiangella asiatica</name>
    <dbReference type="NCBI Taxonomy" id="2530372"/>
    <lineage>
        <taxon>Bacteria</taxon>
        <taxon>Bacillati</taxon>
        <taxon>Actinomycetota</taxon>
        <taxon>Actinomycetes</taxon>
        <taxon>Jiangellales</taxon>
        <taxon>Jiangellaceae</taxon>
        <taxon>Jiangella</taxon>
    </lineage>
</organism>
<accession>A0A4R5DNR7</accession>
<comment type="similarity">
    <text evidence="1">Belongs to the peptidase S13 family.</text>
</comment>
<dbReference type="InterPro" id="IPR000667">
    <property type="entry name" value="Peptidase_S13"/>
</dbReference>
<dbReference type="AlphaFoldDB" id="A0A4R5DNR7"/>
<dbReference type="GO" id="GO:0000270">
    <property type="term" value="P:peptidoglycan metabolic process"/>
    <property type="evidence" value="ECO:0007669"/>
    <property type="project" value="TreeGrafter"/>
</dbReference>
<dbReference type="EMBL" id="SMKZ01000001">
    <property type="protein sequence ID" value="TDE15982.1"/>
    <property type="molecule type" value="Genomic_DNA"/>
</dbReference>
<dbReference type="GO" id="GO:0004185">
    <property type="term" value="F:serine-type carboxypeptidase activity"/>
    <property type="evidence" value="ECO:0007669"/>
    <property type="project" value="InterPro"/>
</dbReference>
<dbReference type="InterPro" id="IPR006311">
    <property type="entry name" value="TAT_signal"/>
</dbReference>
<keyword evidence="2" id="KW-0378">Hydrolase</keyword>
<evidence type="ECO:0000313" key="4">
    <source>
        <dbReference type="Proteomes" id="UP000294739"/>
    </source>
</evidence>
<evidence type="ECO:0008006" key="5">
    <source>
        <dbReference type="Google" id="ProtNLM"/>
    </source>
</evidence>
<dbReference type="PROSITE" id="PS51318">
    <property type="entry name" value="TAT"/>
    <property type="match status" value="1"/>
</dbReference>
<dbReference type="InParanoid" id="A0A4R5DNR7"/>
<dbReference type="Gene3D" id="3.50.80.20">
    <property type="entry name" value="D-Ala-D-Ala carboxypeptidase C, peptidase S13"/>
    <property type="match status" value="1"/>
</dbReference>
<dbReference type="Proteomes" id="UP000294739">
    <property type="component" value="Unassembled WGS sequence"/>
</dbReference>
<dbReference type="Gene3D" id="3.40.710.10">
    <property type="entry name" value="DD-peptidase/beta-lactamase superfamily"/>
    <property type="match status" value="1"/>
</dbReference>
<dbReference type="InterPro" id="IPR012338">
    <property type="entry name" value="Beta-lactam/transpept-like"/>
</dbReference>
<keyword evidence="4" id="KW-1185">Reference proteome</keyword>
<dbReference type="OrthoDB" id="9802627at2"/>
<evidence type="ECO:0000256" key="1">
    <source>
        <dbReference type="ARBA" id="ARBA00006096"/>
    </source>
</evidence>
<protein>
    <recommendedName>
        <fullName evidence="5">Serine-type D-Ala-D-Ala carboxypeptidase</fullName>
    </recommendedName>
</protein>
<dbReference type="RefSeq" id="WP_131890222.1">
    <property type="nucleotide sequence ID" value="NZ_SMKZ01000001.1"/>
</dbReference>
<dbReference type="PANTHER" id="PTHR30023">
    <property type="entry name" value="D-ALANYL-D-ALANINE CARBOXYPEPTIDASE"/>
    <property type="match status" value="1"/>
</dbReference>
<dbReference type="PANTHER" id="PTHR30023:SF0">
    <property type="entry name" value="PENICILLIN-SENSITIVE CARBOXYPEPTIDASE A"/>
    <property type="match status" value="1"/>
</dbReference>
<sequence length="553" mass="59074">MSEHESFPESPDVFTNRNGLGQHHFSRRAVLRLMAAAPVAAGATWAIPGVAYSSQSTSARSGRSTADPALEEKIRQLIDKPEFTGQWSLKFASVGTGESICALDSAVPHRLASAIKQFYATTAFEQLGPDRTFPTRIYATGPVRHGVLHGDMVLVAGGDLLLGSRVQPDGSMYLEAPDHGYAANFMEEAKPIPGDPLRSIRELADQVAAHGIRRVSGTVRVDTSLFRQAPSNTGGSPMTTSPLMINDNIIDITIVPGAKAGEPASVTMSPQTPYLQIVNQLRTIDPETETAQRVAFTDDITHPDGTHTATLTGGVPAGVESLLFPYFIPDPGRFGEYAFATALQDKGIQAEPPAVPEDRGTVATTSHHGRPLAELVTVPLAKQVWPMLKVSSNPHAANLPYVVGAIASGDPENARDAYESLQSDLFVEAGLDPHPPGSERDLYSPDFFVTFLDHIHGKPYLDSYLDALDDENPAGVPAFTKGGSGFALLPDGRTEFHLAGAGYLAPPGKDMVGFAVLTEQTTKSDDPAEKEPLDTLMRDTMGEILATVYDALA</sequence>
<name>A0A4R5DNR7_9ACTN</name>
<dbReference type="GO" id="GO:0006508">
    <property type="term" value="P:proteolysis"/>
    <property type="evidence" value="ECO:0007669"/>
    <property type="project" value="InterPro"/>
</dbReference>
<gene>
    <name evidence="3" type="ORF">E1269_01450</name>
</gene>
<dbReference type="SUPFAM" id="SSF56601">
    <property type="entry name" value="beta-lactamase/transpeptidase-like"/>
    <property type="match status" value="1"/>
</dbReference>
<proteinExistence type="inferred from homology"/>
<reference evidence="3 4" key="1">
    <citation type="submission" date="2019-03" db="EMBL/GenBank/DDBJ databases">
        <title>Draft genome sequences of novel Actinobacteria.</title>
        <authorList>
            <person name="Sahin N."/>
            <person name="Ay H."/>
            <person name="Saygin H."/>
        </authorList>
    </citation>
    <scope>NUCLEOTIDE SEQUENCE [LARGE SCALE GENOMIC DNA]</scope>
    <source>
        <strain evidence="3 4">5K138</strain>
    </source>
</reference>
<dbReference type="Pfam" id="PF02113">
    <property type="entry name" value="Peptidase_S13"/>
    <property type="match status" value="1"/>
</dbReference>
<evidence type="ECO:0000256" key="2">
    <source>
        <dbReference type="ARBA" id="ARBA00022801"/>
    </source>
</evidence>